<dbReference type="Pfam" id="PF00179">
    <property type="entry name" value="UQ_con"/>
    <property type="match status" value="1"/>
</dbReference>
<dbReference type="Pfam" id="PF00644">
    <property type="entry name" value="PARP"/>
    <property type="match status" value="1"/>
</dbReference>
<evidence type="ECO:0000313" key="8">
    <source>
        <dbReference type="Proteomes" id="UP001172673"/>
    </source>
</evidence>
<dbReference type="Proteomes" id="UP001172673">
    <property type="component" value="Unassembled WGS sequence"/>
</dbReference>
<evidence type="ECO:0000256" key="3">
    <source>
        <dbReference type="ARBA" id="ARBA00022695"/>
    </source>
</evidence>
<dbReference type="GO" id="GO:0003950">
    <property type="term" value="F:NAD+ poly-ADP-ribosyltransferase activity"/>
    <property type="evidence" value="ECO:0007669"/>
    <property type="project" value="InterPro"/>
</dbReference>
<dbReference type="InterPro" id="IPR051838">
    <property type="entry name" value="ARTD_PARP"/>
</dbReference>
<dbReference type="GO" id="GO:0016779">
    <property type="term" value="F:nucleotidyltransferase activity"/>
    <property type="evidence" value="ECO:0007669"/>
    <property type="project" value="UniProtKB-KW"/>
</dbReference>
<organism evidence="7 8">
    <name type="scientific">Cladophialophora chaetospira</name>
    <dbReference type="NCBI Taxonomy" id="386627"/>
    <lineage>
        <taxon>Eukaryota</taxon>
        <taxon>Fungi</taxon>
        <taxon>Dikarya</taxon>
        <taxon>Ascomycota</taxon>
        <taxon>Pezizomycotina</taxon>
        <taxon>Eurotiomycetes</taxon>
        <taxon>Chaetothyriomycetidae</taxon>
        <taxon>Chaetothyriales</taxon>
        <taxon>Herpotrichiellaceae</taxon>
        <taxon>Cladophialophora</taxon>
    </lineage>
</organism>
<keyword evidence="8" id="KW-1185">Reference proteome</keyword>
<sequence>MGRKLFLSHLANTDRLISAGIHDVQTPDEGIITFTYLYPTSPFHRVTIQACATDLGEYPDGNSFMLCTEDDAPHPTVPTTLQRLTESAHGKSLTDLLSEVAENLTTAISTGSSPDDTTDDTFDEDAQDEDDFGFEFENDSDHDFFGPTTRKPSVTTGADDFILDSSGCEDTDGEKISKIRADLNALKTSGFRLGVFGNLATSGVLCASIRISKLGLSDEAMEAWSMPRKRYLVLLVRYSRGYRDATKVADDKELSSSVQMRVGLCEHYKPSLRHVLSVFQYANPDDAASKAESAGVAEDDYAFEPLFIGKALNQFLEERLFKIIYARDLYRLTWLGAEKFISERQASASTEDVLDMKPYHCDDAINAKNLLPIVVADHLRQVPLSEASLPLLIMQFVLRHVVRCTEFCMVCHCRVDDSFEALKPYVCLKPLCLFQYLALGFGPSLEWEVLTQPFVVDLLVSFCYAAASGGRLKELPVGMSLTVPLLVRSPNVALVGTTQYQRAQFAQYAPVSTGAQEAAEESFMCTWDGTSQHLTVVENEEPETSSAKNSTPQVKKATAEKAARHKAAVNKLKAGDWFVFEAGAVESHCRVSEVRLPQIGFHEPISVSPVDAYTTGGGRVEDRKSPIIVNCYLYDKHFDDLSKVEQHRAVMVLLSTLPGVIDMRNHLEHQGKNQESSLKTWTNRISDSALNLLRWVVASNRSCILQVDEIRGDDGVTFPGRSEDRVGSMDKWIQFRFAQGAPDKEKRFNDCVKEQVLVSGTKYPTIFAWHGSNIGNWHSIIRQGLRYDEVVNGRAYGNGIYMSNTAHTSLGYSHGAGLGVAAWKPSALKITTALSLQEVVNKPQDFVSSQPHYVVANIDWVQTRYLLVKAGEAPVLPEGVPTFYEQDPSRLVHNESNTAVSIPITAISKTRRPAKTVSANSSPQGKRTKIVSTTDQATAEKREDDADSVISDAEDVALLQEPVEKYNLALRGSQGNADSGIVNDKKRSADVTEESDFVPGDLDMQGIKFMEESQDATPIATKALMRLLKDALNTQENTALANLGWYIDRNLVNNMYQWIVELHSFPKDLPLAQDMKAAGLKSIVMEMRFTSQYPFSPPFIRVVKPKFLPFQQGGGGNVTDGGAMCMEVLTNNGWSAGLTIESLLLQVRLVMMDTERPARLAPQSRYGGQSTYGIGEAIAAYIRACQSHGWKVPAGFNTIQQ</sequence>
<protein>
    <recommendedName>
        <fullName evidence="6">UBC core domain-containing protein</fullName>
    </recommendedName>
</protein>
<keyword evidence="1" id="KW-0328">Glycosyltransferase</keyword>
<gene>
    <name evidence="7" type="ORF">H2200_005420</name>
</gene>
<evidence type="ECO:0000256" key="1">
    <source>
        <dbReference type="ARBA" id="ARBA00022676"/>
    </source>
</evidence>
<dbReference type="Gene3D" id="3.10.110.10">
    <property type="entry name" value="Ubiquitin Conjugating Enzyme"/>
    <property type="match status" value="1"/>
</dbReference>
<feature type="region of interest" description="Disordered" evidence="5">
    <location>
        <begin position="977"/>
        <end position="997"/>
    </location>
</feature>
<reference evidence="7" key="1">
    <citation type="submission" date="2022-10" db="EMBL/GenBank/DDBJ databases">
        <title>Culturing micro-colonial fungi from biological soil crusts in the Mojave desert and describing Neophaeococcomyces mojavensis, and introducing the new genera and species Taxawa tesnikishii.</title>
        <authorList>
            <person name="Kurbessoian T."/>
            <person name="Stajich J.E."/>
        </authorList>
    </citation>
    <scope>NUCLEOTIDE SEQUENCE</scope>
    <source>
        <strain evidence="7">TK_41</strain>
    </source>
</reference>
<dbReference type="FunFam" id="3.10.110.10:FF:000107">
    <property type="entry name" value="Ubiquitin conjugating enzyme, putative"/>
    <property type="match status" value="1"/>
</dbReference>
<dbReference type="AlphaFoldDB" id="A0AA38XBY6"/>
<dbReference type="EMBL" id="JAPDRK010000007">
    <property type="protein sequence ID" value="KAJ9610643.1"/>
    <property type="molecule type" value="Genomic_DNA"/>
</dbReference>
<evidence type="ECO:0000313" key="7">
    <source>
        <dbReference type="EMBL" id="KAJ9610643.1"/>
    </source>
</evidence>
<dbReference type="Gene3D" id="3.90.228.10">
    <property type="match status" value="1"/>
</dbReference>
<dbReference type="InterPro" id="IPR000608">
    <property type="entry name" value="UBC"/>
</dbReference>
<keyword evidence="2" id="KW-0808">Transferase</keyword>
<dbReference type="CDD" id="cd23802">
    <property type="entry name" value="UBCc_UBE2Q"/>
    <property type="match status" value="1"/>
</dbReference>
<accession>A0AA38XBY6</accession>
<feature type="region of interest" description="Disordered" evidence="5">
    <location>
        <begin position="911"/>
        <end position="948"/>
    </location>
</feature>
<keyword evidence="3" id="KW-0548">Nucleotidyltransferase</keyword>
<evidence type="ECO:0000259" key="6">
    <source>
        <dbReference type="PROSITE" id="PS50127"/>
    </source>
</evidence>
<dbReference type="InterPro" id="IPR016135">
    <property type="entry name" value="UBQ-conjugating_enzyme/RWD"/>
</dbReference>
<proteinExistence type="predicted"/>
<evidence type="ECO:0000256" key="4">
    <source>
        <dbReference type="ARBA" id="ARBA00023027"/>
    </source>
</evidence>
<dbReference type="SUPFAM" id="SSF54495">
    <property type="entry name" value="UBC-like"/>
    <property type="match status" value="1"/>
</dbReference>
<feature type="compositionally biased region" description="Polar residues" evidence="5">
    <location>
        <begin position="917"/>
        <end position="937"/>
    </location>
</feature>
<evidence type="ECO:0000256" key="2">
    <source>
        <dbReference type="ARBA" id="ARBA00022679"/>
    </source>
</evidence>
<dbReference type="InterPro" id="IPR012317">
    <property type="entry name" value="Poly(ADP-ribose)pol_cat_dom"/>
</dbReference>
<dbReference type="PROSITE" id="PS50127">
    <property type="entry name" value="UBC_2"/>
    <property type="match status" value="1"/>
</dbReference>
<keyword evidence="4" id="KW-0520">NAD</keyword>
<feature type="domain" description="UBC core" evidence="6">
    <location>
        <begin position="1022"/>
        <end position="1191"/>
    </location>
</feature>
<comment type="caution">
    <text evidence="7">The sequence shown here is derived from an EMBL/GenBank/DDBJ whole genome shotgun (WGS) entry which is preliminary data.</text>
</comment>
<dbReference type="SUPFAM" id="SSF56399">
    <property type="entry name" value="ADP-ribosylation"/>
    <property type="match status" value="1"/>
</dbReference>
<dbReference type="PANTHER" id="PTHR21328">
    <property type="entry name" value="POLY ADP-RIBOSE POLYMERASE FAMILY, MEMBER PARP"/>
    <property type="match status" value="1"/>
</dbReference>
<evidence type="ECO:0000256" key="5">
    <source>
        <dbReference type="SAM" id="MobiDB-lite"/>
    </source>
</evidence>
<name>A0AA38XBY6_9EURO</name>